<dbReference type="InterPro" id="IPR048399">
    <property type="entry name" value="DUF4438_C"/>
</dbReference>
<feature type="non-terminal residue" evidence="3">
    <location>
        <position position="252"/>
    </location>
</feature>
<proteinExistence type="predicted"/>
<evidence type="ECO:0000259" key="1">
    <source>
        <dbReference type="Pfam" id="PF14505"/>
    </source>
</evidence>
<dbReference type="Gene3D" id="4.10.1180.10">
    <property type="entry name" value="tm1086 domain"/>
    <property type="match status" value="1"/>
</dbReference>
<comment type="caution">
    <text evidence="3">The sequence shown here is derived from an EMBL/GenBank/DDBJ whole genome shotgun (WGS) entry which is preliminary data.</text>
</comment>
<reference evidence="3" key="1">
    <citation type="journal article" date="2014" name="Front. Microbiol.">
        <title>High frequency of phylogenetically diverse reductive dehalogenase-homologous genes in deep subseafloor sedimentary metagenomes.</title>
        <authorList>
            <person name="Kawai M."/>
            <person name="Futagami T."/>
            <person name="Toyoda A."/>
            <person name="Takaki Y."/>
            <person name="Nishi S."/>
            <person name="Hori S."/>
            <person name="Arai W."/>
            <person name="Tsubouchi T."/>
            <person name="Morono Y."/>
            <person name="Uchiyama I."/>
            <person name="Ito T."/>
            <person name="Fujiyama A."/>
            <person name="Inagaki F."/>
            <person name="Takami H."/>
        </authorList>
    </citation>
    <scope>NUCLEOTIDE SEQUENCE</scope>
    <source>
        <strain evidence="3">Expedition CK06-06</strain>
    </source>
</reference>
<sequence>MLRTNKDKLVMISVQGRVSYPVRRGPYRITYDGKPVVVPGVGGITYNIKVGDCAFGWEADHVEPGVSTVVNEEKRDEGPNCAYNILACMGNQARVVSGEAKGALGVVTGHHGGIEHVLIDFAQEILEKLCIGDKILIKACGQGLKLLDYPEIKVFNLDPSLLEKMNIKKMNNDTIEVPVTCEIPAKLMGSGLGSASVASGDYDITTADKKMVEKYKLDQLRFGDIVAISDADNSFGRSYREGAVSIGIVVHS</sequence>
<name>X1NIX0_9ZZZZ</name>
<evidence type="ECO:0008006" key="4">
    <source>
        <dbReference type="Google" id="ProtNLM"/>
    </source>
</evidence>
<dbReference type="Gene3D" id="2.102.30.10">
    <property type="entry name" value="tm1086 (SG structure) domain"/>
    <property type="match status" value="1"/>
</dbReference>
<feature type="domain" description="DUF4438" evidence="2">
    <location>
        <begin position="164"/>
        <end position="252"/>
    </location>
</feature>
<dbReference type="Pfam" id="PF14505">
    <property type="entry name" value="DUF4438"/>
    <property type="match status" value="1"/>
</dbReference>
<accession>X1NIX0</accession>
<dbReference type="EMBL" id="BARV01029313">
    <property type="protein sequence ID" value="GAI43518.1"/>
    <property type="molecule type" value="Genomic_DNA"/>
</dbReference>
<dbReference type="InterPro" id="IPR029433">
    <property type="entry name" value="DUF4438_N"/>
</dbReference>
<evidence type="ECO:0000313" key="3">
    <source>
        <dbReference type="EMBL" id="GAI43518.1"/>
    </source>
</evidence>
<protein>
    <recommendedName>
        <fullName evidence="4">DUF4438 domain-containing protein</fullName>
    </recommendedName>
</protein>
<organism evidence="3">
    <name type="scientific">marine sediment metagenome</name>
    <dbReference type="NCBI Taxonomy" id="412755"/>
    <lineage>
        <taxon>unclassified sequences</taxon>
        <taxon>metagenomes</taxon>
        <taxon>ecological metagenomes</taxon>
    </lineage>
</organism>
<dbReference type="Gene3D" id="2.40.10.170">
    <property type="match status" value="1"/>
</dbReference>
<dbReference type="InterPro" id="IPR044909">
    <property type="entry name" value="TM_1086_sf"/>
</dbReference>
<dbReference type="InterPro" id="IPR044910">
    <property type="entry name" value="TM_1086_SG_dom"/>
</dbReference>
<dbReference type="Pfam" id="PF20999">
    <property type="entry name" value="DUF4438_C"/>
    <property type="match status" value="1"/>
</dbReference>
<feature type="domain" description="DUF4438" evidence="1">
    <location>
        <begin position="27"/>
        <end position="163"/>
    </location>
</feature>
<gene>
    <name evidence="3" type="ORF">S06H3_46763</name>
</gene>
<dbReference type="AlphaFoldDB" id="X1NIX0"/>
<evidence type="ECO:0000259" key="2">
    <source>
        <dbReference type="Pfam" id="PF20999"/>
    </source>
</evidence>